<name>A0A4Z2IGA2_9TELE</name>
<sequence length="69" mass="7721">MEPKADTPPSPDKPEKAHTHLPKAMKLMTHCSTEMTCRCFSILDLQGQKARDRSCSAERMLQPVPAGKR</sequence>
<keyword evidence="3" id="KW-1185">Reference proteome</keyword>
<evidence type="ECO:0000256" key="1">
    <source>
        <dbReference type="SAM" id="MobiDB-lite"/>
    </source>
</evidence>
<protein>
    <submittedName>
        <fullName evidence="2">Uncharacterized protein</fullName>
    </submittedName>
</protein>
<organism evidence="2 3">
    <name type="scientific">Liparis tanakae</name>
    <name type="common">Tanaka's snailfish</name>
    <dbReference type="NCBI Taxonomy" id="230148"/>
    <lineage>
        <taxon>Eukaryota</taxon>
        <taxon>Metazoa</taxon>
        <taxon>Chordata</taxon>
        <taxon>Craniata</taxon>
        <taxon>Vertebrata</taxon>
        <taxon>Euteleostomi</taxon>
        <taxon>Actinopterygii</taxon>
        <taxon>Neopterygii</taxon>
        <taxon>Teleostei</taxon>
        <taxon>Neoteleostei</taxon>
        <taxon>Acanthomorphata</taxon>
        <taxon>Eupercaria</taxon>
        <taxon>Perciformes</taxon>
        <taxon>Cottioidei</taxon>
        <taxon>Cottales</taxon>
        <taxon>Liparidae</taxon>
        <taxon>Liparis</taxon>
    </lineage>
</organism>
<reference evidence="2 3" key="1">
    <citation type="submission" date="2019-03" db="EMBL/GenBank/DDBJ databases">
        <title>First draft genome of Liparis tanakae, snailfish: a comprehensive survey of snailfish specific genes.</title>
        <authorList>
            <person name="Kim W."/>
            <person name="Song I."/>
            <person name="Jeong J.-H."/>
            <person name="Kim D."/>
            <person name="Kim S."/>
            <person name="Ryu S."/>
            <person name="Song J.Y."/>
            <person name="Lee S.K."/>
        </authorList>
    </citation>
    <scope>NUCLEOTIDE SEQUENCE [LARGE SCALE GENOMIC DNA]</scope>
    <source>
        <tissue evidence="2">Muscle</tissue>
    </source>
</reference>
<accession>A0A4Z2IGA2</accession>
<dbReference type="EMBL" id="SRLO01000088">
    <property type="protein sequence ID" value="TNN76938.1"/>
    <property type="molecule type" value="Genomic_DNA"/>
</dbReference>
<gene>
    <name evidence="2" type="ORF">EYF80_012784</name>
</gene>
<feature type="compositionally biased region" description="Pro residues" evidence="1">
    <location>
        <begin position="1"/>
        <end position="11"/>
    </location>
</feature>
<evidence type="ECO:0000313" key="2">
    <source>
        <dbReference type="EMBL" id="TNN76938.1"/>
    </source>
</evidence>
<comment type="caution">
    <text evidence="2">The sequence shown here is derived from an EMBL/GenBank/DDBJ whole genome shotgun (WGS) entry which is preliminary data.</text>
</comment>
<dbReference type="AlphaFoldDB" id="A0A4Z2IGA2"/>
<proteinExistence type="predicted"/>
<feature type="region of interest" description="Disordered" evidence="1">
    <location>
        <begin position="1"/>
        <end position="20"/>
    </location>
</feature>
<dbReference type="Proteomes" id="UP000314294">
    <property type="component" value="Unassembled WGS sequence"/>
</dbReference>
<evidence type="ECO:0000313" key="3">
    <source>
        <dbReference type="Proteomes" id="UP000314294"/>
    </source>
</evidence>